<dbReference type="PANTHER" id="PTHR36617">
    <property type="entry name" value="PROTEIN, PUTATIVE-RELATED"/>
    <property type="match status" value="1"/>
</dbReference>
<dbReference type="Proteomes" id="UP001151287">
    <property type="component" value="Unassembled WGS sequence"/>
</dbReference>
<evidence type="ECO:0000313" key="3">
    <source>
        <dbReference type="Proteomes" id="UP001151287"/>
    </source>
</evidence>
<reference evidence="2" key="1">
    <citation type="journal article" date="2022" name="Cell">
        <title>Repeat-based holocentromeres influence genome architecture and karyotype evolution.</title>
        <authorList>
            <person name="Hofstatter P.G."/>
            <person name="Thangavel G."/>
            <person name="Lux T."/>
            <person name="Neumann P."/>
            <person name="Vondrak T."/>
            <person name="Novak P."/>
            <person name="Zhang M."/>
            <person name="Costa L."/>
            <person name="Castellani M."/>
            <person name="Scott A."/>
            <person name="Toegelov H."/>
            <person name="Fuchs J."/>
            <person name="Mata-Sucre Y."/>
            <person name="Dias Y."/>
            <person name="Vanzela A.L.L."/>
            <person name="Huettel B."/>
            <person name="Almeida C.C.S."/>
            <person name="Simkova H."/>
            <person name="Souza G."/>
            <person name="Pedrosa-Harand A."/>
            <person name="Macas J."/>
            <person name="Mayer K.F.X."/>
            <person name="Houben A."/>
            <person name="Marques A."/>
        </authorList>
    </citation>
    <scope>NUCLEOTIDE SEQUENCE</scope>
    <source>
        <strain evidence="2">RhyBre1mFocal</strain>
    </source>
</reference>
<feature type="domain" description="Reverse transcriptase zinc-binding" evidence="1">
    <location>
        <begin position="135"/>
        <end position="218"/>
    </location>
</feature>
<gene>
    <name evidence="2" type="ORF">LUZ63_001831</name>
</gene>
<dbReference type="EMBL" id="JAMQYH010000001">
    <property type="protein sequence ID" value="KAJ1702052.1"/>
    <property type="molecule type" value="Genomic_DNA"/>
</dbReference>
<organism evidence="2 3">
    <name type="scientific">Rhynchospora breviuscula</name>
    <dbReference type="NCBI Taxonomy" id="2022672"/>
    <lineage>
        <taxon>Eukaryota</taxon>
        <taxon>Viridiplantae</taxon>
        <taxon>Streptophyta</taxon>
        <taxon>Embryophyta</taxon>
        <taxon>Tracheophyta</taxon>
        <taxon>Spermatophyta</taxon>
        <taxon>Magnoliopsida</taxon>
        <taxon>Liliopsida</taxon>
        <taxon>Poales</taxon>
        <taxon>Cyperaceae</taxon>
        <taxon>Cyperoideae</taxon>
        <taxon>Rhynchosporeae</taxon>
        <taxon>Rhynchospora</taxon>
    </lineage>
</organism>
<evidence type="ECO:0000313" key="2">
    <source>
        <dbReference type="EMBL" id="KAJ1702052.1"/>
    </source>
</evidence>
<dbReference type="OrthoDB" id="663515at2759"/>
<comment type="caution">
    <text evidence="2">The sequence shown here is derived from an EMBL/GenBank/DDBJ whole genome shotgun (WGS) entry which is preliminary data.</text>
</comment>
<accession>A0A9Q0CYL5</accession>
<keyword evidence="3" id="KW-1185">Reference proteome</keyword>
<proteinExistence type="predicted"/>
<dbReference type="AlphaFoldDB" id="A0A9Q0CYL5"/>
<sequence length="338" mass="39241">MWTKLVAATQLNSYSQIPEFTPLKLSFRELLPLLNVAINIHPGNGLSARFWQQDWGLGILRHSNSDLYSFAIDTNITLAHALKDWNRQDLLFNQAISTSSSALQQLANLSHELLSLTIDENSDRFYWKLTTNGDFTVKSCYNLQKAYPRPDSELYNLWKLHVAPRIKLFTWRLQQNKLATYDNLIKRGWQLPNKCYLCDASEETKSHIFFNCPFTRDVFTKWARNMRSPIQMPVPESALLNPSIDIAVREQIAILFFILWKERCNRIFREVKLRPGDLVTQMLLEWERLKGLKSGCSGRYIGAIAVLHRRTLRRFKFRALSDSALYSGNSRNLAAILR</sequence>
<dbReference type="PANTHER" id="PTHR36617:SF16">
    <property type="entry name" value="OS04G0516500 PROTEIN"/>
    <property type="match status" value="1"/>
</dbReference>
<dbReference type="InterPro" id="IPR026960">
    <property type="entry name" value="RVT-Znf"/>
</dbReference>
<evidence type="ECO:0000259" key="1">
    <source>
        <dbReference type="Pfam" id="PF13966"/>
    </source>
</evidence>
<protein>
    <recommendedName>
        <fullName evidence="1">Reverse transcriptase zinc-binding domain-containing protein</fullName>
    </recommendedName>
</protein>
<name>A0A9Q0CYL5_9POAL</name>
<dbReference type="Pfam" id="PF13966">
    <property type="entry name" value="zf-RVT"/>
    <property type="match status" value="1"/>
</dbReference>